<sequence>TYISLPNIHGYASGTIMIDGGERIRIKGGIDAGEAIYSYSLTGGGVTRSKDDKLDLDLSLRFDRGIMLKGDLLNSELEGELRVIRRRGILSLSGEFQSNRGEIRYLDHNLRLEYANATFINDPEINPLIDLKATMNSRLGYRIILRVTGRLREPIFNFYSDPPGLSEQDIITYLNTGFTWTEIQEMGSEDRISSLLSERLIRLLTYSLSRELRGISGLDYLDIEKSQLTIGKYLRPNLFFSYTHNLGSFSSDAFELDYTIRPRERIVLEKLQEGEYSIQYKIRLRF</sequence>
<dbReference type="AlphaFoldDB" id="A0A660SP19"/>
<comment type="caution">
    <text evidence="6">The sequence shown here is derived from an EMBL/GenBank/DDBJ whole genome shotgun (WGS) entry which is preliminary data.</text>
</comment>
<dbReference type="InterPro" id="IPR007452">
    <property type="entry name" value="TamB_C"/>
</dbReference>
<dbReference type="EMBL" id="QNBE01000001">
    <property type="protein sequence ID" value="RKX71811.1"/>
    <property type="molecule type" value="Genomic_DNA"/>
</dbReference>
<dbReference type="Proteomes" id="UP000268469">
    <property type="component" value="Unassembled WGS sequence"/>
</dbReference>
<evidence type="ECO:0000313" key="6">
    <source>
        <dbReference type="EMBL" id="RKX71811.1"/>
    </source>
</evidence>
<evidence type="ECO:0000256" key="3">
    <source>
        <dbReference type="ARBA" id="ARBA00022989"/>
    </source>
</evidence>
<accession>A0A660SP19</accession>
<evidence type="ECO:0000256" key="2">
    <source>
        <dbReference type="ARBA" id="ARBA00022692"/>
    </source>
</evidence>
<evidence type="ECO:0000313" key="7">
    <source>
        <dbReference type="Proteomes" id="UP000268469"/>
    </source>
</evidence>
<keyword evidence="3" id="KW-1133">Transmembrane helix</keyword>
<evidence type="ECO:0000256" key="4">
    <source>
        <dbReference type="ARBA" id="ARBA00023136"/>
    </source>
</evidence>
<keyword evidence="4" id="KW-0472">Membrane</keyword>
<evidence type="ECO:0000256" key="1">
    <source>
        <dbReference type="ARBA" id="ARBA00004167"/>
    </source>
</evidence>
<comment type="subcellular location">
    <subcellularLocation>
        <location evidence="1">Membrane</location>
        <topology evidence="1">Single-pass membrane protein</topology>
    </subcellularLocation>
</comment>
<evidence type="ECO:0000259" key="5">
    <source>
        <dbReference type="Pfam" id="PF04357"/>
    </source>
</evidence>
<keyword evidence="2" id="KW-0812">Transmembrane</keyword>
<feature type="non-terminal residue" evidence="6">
    <location>
        <position position="1"/>
    </location>
</feature>
<dbReference type="GO" id="GO:0005886">
    <property type="term" value="C:plasma membrane"/>
    <property type="evidence" value="ECO:0007669"/>
    <property type="project" value="InterPro"/>
</dbReference>
<gene>
    <name evidence="6" type="ORF">DRP53_00005</name>
</gene>
<protein>
    <recommendedName>
        <fullName evidence="5">Translocation and assembly module TamB C-terminal domain-containing protein</fullName>
    </recommendedName>
</protein>
<dbReference type="GO" id="GO:0009306">
    <property type="term" value="P:protein secretion"/>
    <property type="evidence" value="ECO:0007669"/>
    <property type="project" value="InterPro"/>
</dbReference>
<reference evidence="6 7" key="1">
    <citation type="submission" date="2018-06" db="EMBL/GenBank/DDBJ databases">
        <title>Extensive metabolic versatility and redundancy in microbially diverse, dynamic hydrothermal sediments.</title>
        <authorList>
            <person name="Dombrowski N."/>
            <person name="Teske A."/>
            <person name="Baker B.J."/>
        </authorList>
    </citation>
    <scope>NUCLEOTIDE SEQUENCE [LARGE SCALE GENOMIC DNA]</scope>
    <source>
        <strain evidence="6">B36_G15</strain>
    </source>
</reference>
<name>A0A660SP19_UNCW3</name>
<proteinExistence type="predicted"/>
<dbReference type="Pfam" id="PF04357">
    <property type="entry name" value="TamB"/>
    <property type="match status" value="1"/>
</dbReference>
<organism evidence="6 7">
    <name type="scientific">candidate division WOR-3 bacterium</name>
    <dbReference type="NCBI Taxonomy" id="2052148"/>
    <lineage>
        <taxon>Bacteria</taxon>
        <taxon>Bacteria division WOR-3</taxon>
    </lineage>
</organism>
<feature type="domain" description="Translocation and assembly module TamB C-terminal" evidence="5">
    <location>
        <begin position="53"/>
        <end position="282"/>
    </location>
</feature>